<dbReference type="Proteomes" id="UP000494214">
    <property type="component" value="Unassembled WGS sequence"/>
</dbReference>
<evidence type="ECO:0000313" key="2">
    <source>
        <dbReference type="EMBL" id="CAB3684659.1"/>
    </source>
</evidence>
<dbReference type="InterPro" id="IPR008727">
    <property type="entry name" value="PAAR_motif"/>
</dbReference>
<accession>A0A6S6ZN40</accession>
<reference evidence="2 3" key="1">
    <citation type="submission" date="2020-04" db="EMBL/GenBank/DDBJ databases">
        <authorList>
            <person name="De Canck E."/>
        </authorList>
    </citation>
    <scope>NUCLEOTIDE SEQUENCE [LARGE SCALE GENOMIC DNA]</scope>
    <source>
        <strain evidence="2 3">LMG 26690</strain>
    </source>
</reference>
<evidence type="ECO:0000259" key="1">
    <source>
        <dbReference type="Pfam" id="PF15607"/>
    </source>
</evidence>
<organism evidence="2 3">
    <name type="scientific">Achromobacter animicus</name>
    <dbReference type="NCBI Taxonomy" id="1389935"/>
    <lineage>
        <taxon>Bacteria</taxon>
        <taxon>Pseudomonadati</taxon>
        <taxon>Pseudomonadota</taxon>
        <taxon>Betaproteobacteria</taxon>
        <taxon>Burkholderiales</taxon>
        <taxon>Alcaligenaceae</taxon>
        <taxon>Achromobacter</taxon>
    </lineage>
</organism>
<dbReference type="Gene3D" id="2.60.200.60">
    <property type="match status" value="1"/>
</dbReference>
<keyword evidence="3" id="KW-1185">Reference proteome</keyword>
<gene>
    <name evidence="2" type="ORF">LMG26690_01791</name>
</gene>
<protein>
    <recommendedName>
        <fullName evidence="1">Bacterial toxin 44 domain-containing protein</fullName>
    </recommendedName>
</protein>
<dbReference type="CDD" id="cd14744">
    <property type="entry name" value="PAAR_CT_2"/>
    <property type="match status" value="1"/>
</dbReference>
<evidence type="ECO:0000313" key="3">
    <source>
        <dbReference type="Proteomes" id="UP000494214"/>
    </source>
</evidence>
<proteinExistence type="predicted"/>
<sequence>MTARPIIRVGDKTTHGGTVLEGFSSYDIDGRAAAGLGHKVDCPKCKGIYPIVEGVGSFAIDDGYVAIEGMRTACGATLIASQNIALVIPDEGGTARASGNAGAFSKGIWEGGEGADRLLSNKVRQIGCEHADTALIPAEYIVREMKTNPFSIRGRQIHDSNYFDLAAYQKHWRDSPWYAKLSTRPTYLEALAEEKLRAYALWADIVGPGQPWDHKPVLQKMLKDVWNSGWHKLGAYDYFYDIWSNIHYGYVGVAVGFTPDELINGAGIAQALHDTLGALAKRRMPTMQNHPENGGWPASADDRPDHISIQLGCDLYANVRPHALTPDILLGTVEAVPLPWGNSRGSSKELHVCER</sequence>
<dbReference type="Pfam" id="PF15607">
    <property type="entry name" value="Ntox44"/>
    <property type="match status" value="1"/>
</dbReference>
<dbReference type="InterPro" id="IPR028946">
    <property type="entry name" value="Ntox44"/>
</dbReference>
<name>A0A6S6ZN40_9BURK</name>
<dbReference type="EMBL" id="CADIJM010000002">
    <property type="protein sequence ID" value="CAB3684659.1"/>
    <property type="molecule type" value="Genomic_DNA"/>
</dbReference>
<dbReference type="AlphaFoldDB" id="A0A6S6ZN40"/>
<dbReference type="Pfam" id="PF05488">
    <property type="entry name" value="PAAR_motif"/>
    <property type="match status" value="1"/>
</dbReference>
<feature type="domain" description="Bacterial toxin 44" evidence="1">
    <location>
        <begin position="202"/>
        <end position="317"/>
    </location>
</feature>